<protein>
    <submittedName>
        <fullName evidence="1">Uncharacterized protein</fullName>
    </submittedName>
</protein>
<name>A0ACD3B4Q8_9AGAR</name>
<proteinExistence type="predicted"/>
<gene>
    <name evidence="1" type="ORF">BDN72DRAFT_869384</name>
</gene>
<keyword evidence="2" id="KW-1185">Reference proteome</keyword>
<sequence length="919" mass="95735">MLARSSILATLIYTTTSIFGARLSASGAAATIDLLPGQYTSSTSPQLLHDLLTSSSASLTPSPGFNTTSAVQLPLNLALQPGFTSYSGSKYSGQASFSSLSNTTSNSALPSDTNAIALSSNVWVALASRSSNNTRVVLWDSVPDISQLPQSNLLNSLSVIDIQSTTCSPPCAGSGVCSASGTCICPAGFTGSSCETCSPGFFGPTCQKCPDNCQTCDDGTSGTGKCLKPQVQNPPSSCNCLNGVCGSNGQCACSTGFTTASNGTACAKCASGFFLSSTGSCQVCQLGCAQCSDGTGACTACESGFTQDSTDRTKCNPPREVTSTGTVCPSSAFSNGGSCSPCASQCQTCTGGTANDCVICASGTFALNGACVGVNSDGVCSGTNLIADNIKKECDSCGPKCTTCRISGFNAGSLPTDVQCTGCLPGFVLSQGQCVESCPSGTFLSPQDNLTCQPCDSSCGTCVGSSTFCLTCSNNQLASNGRCVTSCPSNTFSSSGSCLSCHPDCATCSGSGFNQCTSCPADRPILNNGRCLCTCSKTQFFDPVSSSCQTCDSSCSSCSGPGPSNCLACSSPSQVLRQGSCAFANCQQSNVVVSGLGVCLSELVLIPDSTDNLPPLPSVSGLYDATKVVGRKPLEWWQILLMALGCAFIFLVIVWLFRRRKARKEKQKNGEYPASTNPKEKKAGWKWRLVRFGEKLFGHRRTTAATWAQRRKNEKLKNDPDSRGYGTESEASKLMKLRAAEEARGSYQREPQANGGRGSGPALVPQHEEDIVKLIGSYNKPSTPKASKFNTRFQRIQATSAASPNSSPSVPLLSLPPNDPHHNRLSGSSSSSSDIENVNRLSAPSLYSQMTGMPRRTPEPRRPVRPDGELLDVDALDPLLKSRFSMSSFGSGGEKNLVNGKGKGKEENIVTGTKCSFWK</sequence>
<evidence type="ECO:0000313" key="1">
    <source>
        <dbReference type="EMBL" id="TFK72872.1"/>
    </source>
</evidence>
<accession>A0ACD3B4Q8</accession>
<evidence type="ECO:0000313" key="2">
    <source>
        <dbReference type="Proteomes" id="UP000308600"/>
    </source>
</evidence>
<organism evidence="1 2">
    <name type="scientific">Pluteus cervinus</name>
    <dbReference type="NCBI Taxonomy" id="181527"/>
    <lineage>
        <taxon>Eukaryota</taxon>
        <taxon>Fungi</taxon>
        <taxon>Dikarya</taxon>
        <taxon>Basidiomycota</taxon>
        <taxon>Agaricomycotina</taxon>
        <taxon>Agaricomycetes</taxon>
        <taxon>Agaricomycetidae</taxon>
        <taxon>Agaricales</taxon>
        <taxon>Pluteineae</taxon>
        <taxon>Pluteaceae</taxon>
        <taxon>Pluteus</taxon>
    </lineage>
</organism>
<dbReference type="EMBL" id="ML208281">
    <property type="protein sequence ID" value="TFK72872.1"/>
    <property type="molecule type" value="Genomic_DNA"/>
</dbReference>
<reference evidence="1 2" key="1">
    <citation type="journal article" date="2019" name="Nat. Ecol. Evol.">
        <title>Megaphylogeny resolves global patterns of mushroom evolution.</title>
        <authorList>
            <person name="Varga T."/>
            <person name="Krizsan K."/>
            <person name="Foldi C."/>
            <person name="Dima B."/>
            <person name="Sanchez-Garcia M."/>
            <person name="Sanchez-Ramirez S."/>
            <person name="Szollosi G.J."/>
            <person name="Szarkandi J.G."/>
            <person name="Papp V."/>
            <person name="Albert L."/>
            <person name="Andreopoulos W."/>
            <person name="Angelini C."/>
            <person name="Antonin V."/>
            <person name="Barry K.W."/>
            <person name="Bougher N.L."/>
            <person name="Buchanan P."/>
            <person name="Buyck B."/>
            <person name="Bense V."/>
            <person name="Catcheside P."/>
            <person name="Chovatia M."/>
            <person name="Cooper J."/>
            <person name="Damon W."/>
            <person name="Desjardin D."/>
            <person name="Finy P."/>
            <person name="Geml J."/>
            <person name="Haridas S."/>
            <person name="Hughes K."/>
            <person name="Justo A."/>
            <person name="Karasinski D."/>
            <person name="Kautmanova I."/>
            <person name="Kiss B."/>
            <person name="Kocsube S."/>
            <person name="Kotiranta H."/>
            <person name="LaButti K.M."/>
            <person name="Lechner B.E."/>
            <person name="Liimatainen K."/>
            <person name="Lipzen A."/>
            <person name="Lukacs Z."/>
            <person name="Mihaltcheva S."/>
            <person name="Morgado L.N."/>
            <person name="Niskanen T."/>
            <person name="Noordeloos M.E."/>
            <person name="Ohm R.A."/>
            <person name="Ortiz-Santana B."/>
            <person name="Ovrebo C."/>
            <person name="Racz N."/>
            <person name="Riley R."/>
            <person name="Savchenko A."/>
            <person name="Shiryaev A."/>
            <person name="Soop K."/>
            <person name="Spirin V."/>
            <person name="Szebenyi C."/>
            <person name="Tomsovsky M."/>
            <person name="Tulloss R.E."/>
            <person name="Uehling J."/>
            <person name="Grigoriev I.V."/>
            <person name="Vagvolgyi C."/>
            <person name="Papp T."/>
            <person name="Martin F.M."/>
            <person name="Miettinen O."/>
            <person name="Hibbett D.S."/>
            <person name="Nagy L.G."/>
        </authorList>
    </citation>
    <scope>NUCLEOTIDE SEQUENCE [LARGE SCALE GENOMIC DNA]</scope>
    <source>
        <strain evidence="1 2">NL-1719</strain>
    </source>
</reference>
<dbReference type="Proteomes" id="UP000308600">
    <property type="component" value="Unassembled WGS sequence"/>
</dbReference>